<dbReference type="GeneTree" id="ENSGT00940000154509"/>
<dbReference type="PANTHER" id="PTHR10064:SF1">
    <property type="entry name" value="RIBOSOMAL PROTEIN EL22-LIKE"/>
    <property type="match status" value="1"/>
</dbReference>
<keyword evidence="5" id="KW-1185">Reference proteome</keyword>
<dbReference type="AlphaFoldDB" id="A0A5F8GG38"/>
<comment type="similarity">
    <text evidence="1">Belongs to the eukaryotic ribosomal protein eL22 family.</text>
</comment>
<dbReference type="STRING" id="13616.ENSMODP00000046437"/>
<keyword evidence="2" id="KW-0689">Ribosomal protein</keyword>
<evidence type="ECO:0000256" key="3">
    <source>
        <dbReference type="ARBA" id="ARBA00023274"/>
    </source>
</evidence>
<dbReference type="GO" id="GO:0003735">
    <property type="term" value="F:structural constituent of ribosome"/>
    <property type="evidence" value="ECO:0000318"/>
    <property type="project" value="GO_Central"/>
</dbReference>
<reference evidence="4" key="2">
    <citation type="submission" date="2025-08" db="UniProtKB">
        <authorList>
            <consortium name="Ensembl"/>
        </authorList>
    </citation>
    <scope>IDENTIFICATION</scope>
</reference>
<evidence type="ECO:0000313" key="4">
    <source>
        <dbReference type="Ensembl" id="ENSMODP00000046437.1"/>
    </source>
</evidence>
<dbReference type="GO" id="GO:0003723">
    <property type="term" value="F:RNA binding"/>
    <property type="evidence" value="ECO:0000318"/>
    <property type="project" value="GO_Central"/>
</dbReference>
<evidence type="ECO:0000313" key="5">
    <source>
        <dbReference type="Proteomes" id="UP000002280"/>
    </source>
</evidence>
<dbReference type="PANTHER" id="PTHR10064">
    <property type="entry name" value="60S RIBOSOMAL PROTEIN L22"/>
    <property type="match status" value="1"/>
</dbReference>
<proteinExistence type="inferred from homology"/>
<dbReference type="InterPro" id="IPR002671">
    <property type="entry name" value="Ribosomal_eL22"/>
</dbReference>
<protein>
    <submittedName>
        <fullName evidence="4">Uncharacterized protein</fullName>
    </submittedName>
</protein>
<dbReference type="GO" id="GO:0005840">
    <property type="term" value="C:ribosome"/>
    <property type="evidence" value="ECO:0007669"/>
    <property type="project" value="UniProtKB-KW"/>
</dbReference>
<evidence type="ECO:0000256" key="2">
    <source>
        <dbReference type="ARBA" id="ARBA00022980"/>
    </source>
</evidence>
<accession>A0A5F8GG38</accession>
<dbReference type="Pfam" id="PF01776">
    <property type="entry name" value="Ribosomal_L22e"/>
    <property type="match status" value="1"/>
</dbReference>
<dbReference type="Bgee" id="ENSMODG00000049852">
    <property type="expression patterns" value="Expressed in liver and 1 other cell type or tissue"/>
</dbReference>
<dbReference type="InterPro" id="IPR038526">
    <property type="entry name" value="Ribosomal_eL22_sf"/>
</dbReference>
<evidence type="ECO:0000256" key="1">
    <source>
        <dbReference type="ARBA" id="ARBA00007817"/>
    </source>
</evidence>
<reference evidence="4" key="3">
    <citation type="submission" date="2025-09" db="UniProtKB">
        <authorList>
            <consortium name="Ensembl"/>
        </authorList>
    </citation>
    <scope>IDENTIFICATION</scope>
</reference>
<dbReference type="InParanoid" id="A0A5F8GG38"/>
<name>A0A5F8GG38_MONDO</name>
<dbReference type="Ensembl" id="ENSMODT00000064228.1">
    <property type="protein sequence ID" value="ENSMODP00000046437.1"/>
    <property type="gene ID" value="ENSMODG00000049852.1"/>
</dbReference>
<reference evidence="4 5" key="1">
    <citation type="journal article" date="2007" name="Nature">
        <title>Genome of the marsupial Monodelphis domestica reveals innovation in non-coding sequences.</title>
        <authorList>
            <person name="Mikkelsen T.S."/>
            <person name="Wakefield M.J."/>
            <person name="Aken B."/>
            <person name="Amemiya C.T."/>
            <person name="Chang J.L."/>
            <person name="Duke S."/>
            <person name="Garber M."/>
            <person name="Gentles A.J."/>
            <person name="Goodstadt L."/>
            <person name="Heger A."/>
            <person name="Jurka J."/>
            <person name="Kamal M."/>
            <person name="Mauceli E."/>
            <person name="Searle S.M."/>
            <person name="Sharpe T."/>
            <person name="Baker M.L."/>
            <person name="Batzer M.A."/>
            <person name="Benos P.V."/>
            <person name="Belov K."/>
            <person name="Clamp M."/>
            <person name="Cook A."/>
            <person name="Cuff J."/>
            <person name="Das R."/>
            <person name="Davidow L."/>
            <person name="Deakin J.E."/>
            <person name="Fazzari M.J."/>
            <person name="Glass J.L."/>
            <person name="Grabherr M."/>
            <person name="Greally J.M."/>
            <person name="Gu W."/>
            <person name="Hore T.A."/>
            <person name="Huttley G.A."/>
            <person name="Kleber M."/>
            <person name="Jirtle R.L."/>
            <person name="Koina E."/>
            <person name="Lee J.T."/>
            <person name="Mahony S."/>
            <person name="Marra M.A."/>
            <person name="Miller R.D."/>
            <person name="Nicholls R.D."/>
            <person name="Oda M."/>
            <person name="Papenfuss A.T."/>
            <person name="Parra Z.E."/>
            <person name="Pollock D.D."/>
            <person name="Ray D.A."/>
            <person name="Schein J.E."/>
            <person name="Speed T.P."/>
            <person name="Thompson K."/>
            <person name="VandeBerg J.L."/>
            <person name="Wade C.M."/>
            <person name="Walker J.A."/>
            <person name="Waters P.D."/>
            <person name="Webber C."/>
            <person name="Weidman J.R."/>
            <person name="Xie X."/>
            <person name="Zody M.C."/>
            <person name="Baldwin J."/>
            <person name="Abdouelleil A."/>
            <person name="Abdulkadir J."/>
            <person name="Abebe A."/>
            <person name="Abera B."/>
            <person name="Abreu J."/>
            <person name="Acer S.C."/>
            <person name="Aftuck L."/>
            <person name="Alexander A."/>
            <person name="An P."/>
            <person name="Anderson E."/>
            <person name="Anderson S."/>
            <person name="Arachi H."/>
            <person name="Azer M."/>
            <person name="Bachantsang P."/>
            <person name="Barry A."/>
            <person name="Bayul T."/>
            <person name="Berlin A."/>
            <person name="Bessette D."/>
            <person name="Bloom T."/>
            <person name="Bloom T."/>
            <person name="Boguslavskiy L."/>
            <person name="Bonnet C."/>
            <person name="Boukhgalter B."/>
            <person name="Bourzgui I."/>
            <person name="Brown A."/>
            <person name="Cahill P."/>
            <person name="Channer S."/>
            <person name="Cheshatsang Y."/>
            <person name="Chuda L."/>
            <person name="Citroen M."/>
            <person name="Collymore A."/>
            <person name="Cooke P."/>
            <person name="Costello M."/>
            <person name="D'Aco K."/>
            <person name="Daza R."/>
            <person name="De Haan G."/>
            <person name="DeGray S."/>
            <person name="DeMaso C."/>
            <person name="Dhargay N."/>
            <person name="Dooley K."/>
            <person name="Dooley E."/>
            <person name="Doricent M."/>
            <person name="Dorje P."/>
            <person name="Dorjee K."/>
            <person name="Dupes A."/>
            <person name="Elong R."/>
            <person name="Falk J."/>
            <person name="Farina A."/>
            <person name="Faro S."/>
            <person name="Ferguson D."/>
            <person name="Fisher S."/>
            <person name="Foley C.D."/>
            <person name="Franke A."/>
            <person name="Friedrich D."/>
            <person name="Gadbois L."/>
            <person name="Gearin G."/>
            <person name="Gearin C.R."/>
            <person name="Giannoukos G."/>
            <person name="Goode T."/>
            <person name="Graham J."/>
            <person name="Grandbois E."/>
            <person name="Grewal S."/>
            <person name="Gyaltsen K."/>
            <person name="Hafez N."/>
            <person name="Hagos B."/>
            <person name="Hall J."/>
            <person name="Henson C."/>
            <person name="Hollinger A."/>
            <person name="Honan T."/>
            <person name="Huard M.D."/>
            <person name="Hughes L."/>
            <person name="Hurhula B."/>
            <person name="Husby M.E."/>
            <person name="Kamat A."/>
            <person name="Kanga B."/>
            <person name="Kashin S."/>
            <person name="Khazanovich D."/>
            <person name="Kisner P."/>
            <person name="Lance K."/>
            <person name="Lara M."/>
            <person name="Lee W."/>
            <person name="Lennon N."/>
            <person name="Letendre F."/>
            <person name="LeVine R."/>
            <person name="Lipovsky A."/>
            <person name="Liu X."/>
            <person name="Liu J."/>
            <person name="Liu S."/>
            <person name="Lokyitsang T."/>
            <person name="Lokyitsang Y."/>
            <person name="Lubonja R."/>
            <person name="Lui A."/>
            <person name="MacDonald P."/>
            <person name="Magnisalis V."/>
            <person name="Maru K."/>
            <person name="Matthews C."/>
            <person name="McCusker W."/>
            <person name="McDonough S."/>
            <person name="Mehta T."/>
            <person name="Meldrim J."/>
            <person name="Meneus L."/>
            <person name="Mihai O."/>
            <person name="Mihalev A."/>
            <person name="Mihova T."/>
            <person name="Mittelman R."/>
            <person name="Mlenga V."/>
            <person name="Montmayeur A."/>
            <person name="Mulrain L."/>
            <person name="Navidi A."/>
            <person name="Naylor J."/>
            <person name="Negash T."/>
            <person name="Nguyen T."/>
            <person name="Nguyen N."/>
            <person name="Nicol R."/>
            <person name="Norbu C."/>
            <person name="Norbu N."/>
            <person name="Novod N."/>
            <person name="O'Neill B."/>
            <person name="Osman S."/>
            <person name="Markiewicz E."/>
            <person name="Oyono O.L."/>
            <person name="Patti C."/>
            <person name="Phunkhang P."/>
            <person name="Pierre F."/>
            <person name="Priest M."/>
            <person name="Raghuraman S."/>
            <person name="Rege F."/>
            <person name="Reyes R."/>
            <person name="Rise C."/>
            <person name="Rogov P."/>
            <person name="Ross K."/>
            <person name="Ryan E."/>
            <person name="Settipalli S."/>
            <person name="Shea T."/>
            <person name="Sherpa N."/>
            <person name="Shi L."/>
            <person name="Shih D."/>
            <person name="Sparrow T."/>
            <person name="Spaulding J."/>
            <person name="Stalker J."/>
            <person name="Stange-Thomann N."/>
            <person name="Stavropoulos S."/>
            <person name="Stone C."/>
            <person name="Strader C."/>
            <person name="Tesfaye S."/>
            <person name="Thomson T."/>
            <person name="Thoulutsang Y."/>
            <person name="Thoulutsang D."/>
            <person name="Topham K."/>
            <person name="Topping I."/>
            <person name="Tsamla T."/>
            <person name="Vassiliev H."/>
            <person name="Vo A."/>
            <person name="Wangchuk T."/>
            <person name="Wangdi T."/>
            <person name="Weiand M."/>
            <person name="Wilkinson J."/>
            <person name="Wilson A."/>
            <person name="Yadav S."/>
            <person name="Young G."/>
            <person name="Yu Q."/>
            <person name="Zembek L."/>
            <person name="Zhong D."/>
            <person name="Zimmer A."/>
            <person name="Zwirko Z."/>
            <person name="Jaffe D.B."/>
            <person name="Alvarez P."/>
            <person name="Brockman W."/>
            <person name="Butler J."/>
            <person name="Chin C."/>
            <person name="Gnerre S."/>
            <person name="MacCallum I."/>
            <person name="Graves J.A."/>
            <person name="Ponting C.P."/>
            <person name="Breen M."/>
            <person name="Samollow P.B."/>
            <person name="Lander E.S."/>
            <person name="Lindblad-Toh K."/>
        </authorList>
    </citation>
    <scope>NUCLEOTIDE SEQUENCE [LARGE SCALE GENOMIC DNA]</scope>
</reference>
<sequence>GFIKQGPTVLCLEKKIQGSLCRLGTGVFLAQRNKVVSEKQFSKTYLKYLTEKYLKINNLDDWLGVVASDKEIYELRYFQISQNEEGCEFEDYMGNQKICVTCFIVIFPLLW</sequence>
<dbReference type="GO" id="GO:0002181">
    <property type="term" value="P:cytoplasmic translation"/>
    <property type="evidence" value="ECO:0000318"/>
    <property type="project" value="GO_Central"/>
</dbReference>
<dbReference type="GO" id="GO:1990904">
    <property type="term" value="C:ribonucleoprotein complex"/>
    <property type="evidence" value="ECO:0007669"/>
    <property type="project" value="UniProtKB-KW"/>
</dbReference>
<organism evidence="4 5">
    <name type="scientific">Monodelphis domestica</name>
    <name type="common">Gray short-tailed opossum</name>
    <dbReference type="NCBI Taxonomy" id="13616"/>
    <lineage>
        <taxon>Eukaryota</taxon>
        <taxon>Metazoa</taxon>
        <taxon>Chordata</taxon>
        <taxon>Craniata</taxon>
        <taxon>Vertebrata</taxon>
        <taxon>Euteleostomi</taxon>
        <taxon>Mammalia</taxon>
        <taxon>Metatheria</taxon>
        <taxon>Didelphimorphia</taxon>
        <taxon>Didelphidae</taxon>
        <taxon>Monodelphis</taxon>
    </lineage>
</organism>
<keyword evidence="3" id="KW-0687">Ribonucleoprotein</keyword>
<dbReference type="Gene3D" id="3.30.1360.210">
    <property type="match status" value="1"/>
</dbReference>
<dbReference type="Proteomes" id="UP000002280">
    <property type="component" value="Chromosome 8"/>
</dbReference>